<keyword evidence="3" id="KW-1185">Reference proteome</keyword>
<evidence type="ECO:0000256" key="1">
    <source>
        <dbReference type="ARBA" id="ARBA00023242"/>
    </source>
</evidence>
<protein>
    <submittedName>
        <fullName evidence="2">Uncharacterized protein</fullName>
    </submittedName>
</protein>
<dbReference type="InterPro" id="IPR053175">
    <property type="entry name" value="DHMBA_Reg_Transcription_Factor"/>
</dbReference>
<dbReference type="PANTHER" id="PTHR38791:SF12">
    <property type="entry name" value="TRANSCRIPTION FACTOR DOMAIN-CONTAINING PROTEIN-RELATED"/>
    <property type="match status" value="1"/>
</dbReference>
<reference evidence="2" key="1">
    <citation type="submission" date="2020-03" db="EMBL/GenBank/DDBJ databases">
        <title>Site-based positive gene gene selection in Geosmithia morbida across the United States reveals a broad range of putative effectors and factors for local host and environmental adapation.</title>
        <authorList>
            <person name="Onufrak A."/>
            <person name="Murdoch R.W."/>
            <person name="Gazis R."/>
            <person name="Huff M."/>
            <person name="Staton M."/>
            <person name="Klingeman W."/>
            <person name="Hadziabdic D."/>
        </authorList>
    </citation>
    <scope>NUCLEOTIDE SEQUENCE</scope>
    <source>
        <strain evidence="2">1262</strain>
    </source>
</reference>
<dbReference type="AlphaFoldDB" id="A0A9P4YNQ9"/>
<organism evidence="2 3">
    <name type="scientific">Geosmithia morbida</name>
    <dbReference type="NCBI Taxonomy" id="1094350"/>
    <lineage>
        <taxon>Eukaryota</taxon>
        <taxon>Fungi</taxon>
        <taxon>Dikarya</taxon>
        <taxon>Ascomycota</taxon>
        <taxon>Pezizomycotina</taxon>
        <taxon>Sordariomycetes</taxon>
        <taxon>Hypocreomycetidae</taxon>
        <taxon>Hypocreales</taxon>
        <taxon>Bionectriaceae</taxon>
        <taxon>Geosmithia</taxon>
    </lineage>
</organism>
<gene>
    <name evidence="2" type="ORF">GMORB2_3628</name>
</gene>
<accession>A0A9P4YNQ9</accession>
<dbReference type="GeneID" id="55969856"/>
<dbReference type="Proteomes" id="UP000749293">
    <property type="component" value="Unassembled WGS sequence"/>
</dbReference>
<dbReference type="InterPro" id="IPR021858">
    <property type="entry name" value="Fun_TF"/>
</dbReference>
<dbReference type="PANTHER" id="PTHR38791">
    <property type="entry name" value="ZN(II)2CYS6 TRANSCRIPTION FACTOR (EUROFUNG)-RELATED-RELATED"/>
    <property type="match status" value="1"/>
</dbReference>
<proteinExistence type="predicted"/>
<sequence length="447" mass="50079">MSLCYFVRRFVSPGCSDSYPGHLTFLPDILDTDNHGLLELATLSVAQIAAFNQYGGDQLLRNAHKNHGRAIRQLRDAINANTLYPDDKSTTAVLMLSAFIVPAQDVSGENSGDPKSHASGLYYLLERRGPEQLSTRVGFELYVLALIRLQVYCFIYNDISYIDPCGISEVLGFLNPIMQAFYMVSRTLKLRHSLLFADRTAYNSPHNVDGSEFDGAESIKTDEAAILQECFDALEKFHRWDSEAGDYWKSTFGDRTEPSTLNDPAAATRHFDLETACTMILVRSGKLMLLDSLLHYHQNKQQLDPHADTTPLFGENMLSLIEQGVWNTIDDMLSCVPYALGDLDPNGRRRVLDHDGAGALVIFQPLRLITFCLYSKPEQVAACEEVLKRLNTSMGLRSAISWTNDPLNDGQLMRPNSSLGDGPFNIVNSENQKMQDLERDMFDVSLK</sequence>
<dbReference type="EMBL" id="JAANYQ010000020">
    <property type="protein sequence ID" value="KAF4119940.1"/>
    <property type="molecule type" value="Genomic_DNA"/>
</dbReference>
<dbReference type="RefSeq" id="XP_035318592.1">
    <property type="nucleotide sequence ID" value="XM_035465604.1"/>
</dbReference>
<name>A0A9P4YNQ9_9HYPO</name>
<evidence type="ECO:0000313" key="3">
    <source>
        <dbReference type="Proteomes" id="UP000749293"/>
    </source>
</evidence>
<keyword evidence="1" id="KW-0539">Nucleus</keyword>
<dbReference type="Pfam" id="PF11951">
    <property type="entry name" value="Fungal_trans_2"/>
    <property type="match status" value="1"/>
</dbReference>
<dbReference type="OrthoDB" id="2991872at2759"/>
<evidence type="ECO:0000313" key="2">
    <source>
        <dbReference type="EMBL" id="KAF4119940.1"/>
    </source>
</evidence>
<comment type="caution">
    <text evidence="2">The sequence shown here is derived from an EMBL/GenBank/DDBJ whole genome shotgun (WGS) entry which is preliminary data.</text>
</comment>